<dbReference type="Proteomes" id="UP001221757">
    <property type="component" value="Unassembled WGS sequence"/>
</dbReference>
<name>A0AAD7FVR2_MYCRO</name>
<sequence length="159" mass="17615">MAPDYIIKFHNHSDVALNRVECFYPTFSTGPARPVTIPTDHLHANGGLETLGWEVILQDLASGPYDGAVAWRHPTTNHLFGVQIHVPVQIFHIGTSPYYQVRHDNGDGSSNYYTPVEEAGKAWDFPEDWSKASGLKVRVDPVAGGQKLEVNVTISKYKA</sequence>
<evidence type="ECO:0000313" key="2">
    <source>
        <dbReference type="Proteomes" id="UP001221757"/>
    </source>
</evidence>
<keyword evidence="2" id="KW-1185">Reference proteome</keyword>
<comment type="caution">
    <text evidence="1">The sequence shown here is derived from an EMBL/GenBank/DDBJ whole genome shotgun (WGS) entry which is preliminary data.</text>
</comment>
<protein>
    <submittedName>
        <fullName evidence="1">Uncharacterized protein</fullName>
    </submittedName>
</protein>
<gene>
    <name evidence="1" type="ORF">B0H17DRAFT_1104032</name>
</gene>
<organism evidence="1 2">
    <name type="scientific">Mycena rosella</name>
    <name type="common">Pink bonnet</name>
    <name type="synonym">Agaricus rosellus</name>
    <dbReference type="NCBI Taxonomy" id="1033263"/>
    <lineage>
        <taxon>Eukaryota</taxon>
        <taxon>Fungi</taxon>
        <taxon>Dikarya</taxon>
        <taxon>Basidiomycota</taxon>
        <taxon>Agaricomycotina</taxon>
        <taxon>Agaricomycetes</taxon>
        <taxon>Agaricomycetidae</taxon>
        <taxon>Agaricales</taxon>
        <taxon>Marasmiineae</taxon>
        <taxon>Mycenaceae</taxon>
        <taxon>Mycena</taxon>
    </lineage>
</organism>
<reference evidence="1" key="1">
    <citation type="submission" date="2023-03" db="EMBL/GenBank/DDBJ databases">
        <title>Massive genome expansion in bonnet fungi (Mycena s.s.) driven by repeated elements and novel gene families across ecological guilds.</title>
        <authorList>
            <consortium name="Lawrence Berkeley National Laboratory"/>
            <person name="Harder C.B."/>
            <person name="Miyauchi S."/>
            <person name="Viragh M."/>
            <person name="Kuo A."/>
            <person name="Thoen E."/>
            <person name="Andreopoulos B."/>
            <person name="Lu D."/>
            <person name="Skrede I."/>
            <person name="Drula E."/>
            <person name="Henrissat B."/>
            <person name="Morin E."/>
            <person name="Kohler A."/>
            <person name="Barry K."/>
            <person name="LaButti K."/>
            <person name="Morin E."/>
            <person name="Salamov A."/>
            <person name="Lipzen A."/>
            <person name="Mereny Z."/>
            <person name="Hegedus B."/>
            <person name="Baldrian P."/>
            <person name="Stursova M."/>
            <person name="Weitz H."/>
            <person name="Taylor A."/>
            <person name="Grigoriev I.V."/>
            <person name="Nagy L.G."/>
            <person name="Martin F."/>
            <person name="Kauserud H."/>
        </authorList>
    </citation>
    <scope>NUCLEOTIDE SEQUENCE</scope>
    <source>
        <strain evidence="1">CBHHK067</strain>
    </source>
</reference>
<proteinExistence type="predicted"/>
<evidence type="ECO:0000313" key="1">
    <source>
        <dbReference type="EMBL" id="KAJ7645706.1"/>
    </source>
</evidence>
<accession>A0AAD7FVR2</accession>
<dbReference type="AlphaFoldDB" id="A0AAD7FVR2"/>
<dbReference type="EMBL" id="JARKIE010000397">
    <property type="protein sequence ID" value="KAJ7645706.1"/>
    <property type="molecule type" value="Genomic_DNA"/>
</dbReference>